<proteinExistence type="predicted"/>
<sequence>MPFCTTKRIKTSFDIRNIVSNILMEWYNKYKHIGYDVEGRHLPCVDWFSSEVMIHPLSNQPEHKSSFIPSKWEKLKVGQMVHALEMGWMKPSKPDDEKDEE</sequence>
<keyword evidence="6" id="KW-0539">Nucleus</keyword>
<gene>
    <name evidence="8" type="ORF">MAR_026114</name>
</gene>
<evidence type="ECO:0000256" key="2">
    <source>
        <dbReference type="ARBA" id="ARBA00022517"/>
    </source>
</evidence>
<accession>A0ABY7ESM0</accession>
<keyword evidence="4" id="KW-0853">WD repeat</keyword>
<keyword evidence="5" id="KW-0677">Repeat</keyword>
<dbReference type="Pfam" id="PF08145">
    <property type="entry name" value="BOP1NT"/>
    <property type="match status" value="1"/>
</dbReference>
<evidence type="ECO:0000313" key="8">
    <source>
        <dbReference type="EMBL" id="WAR11934.1"/>
    </source>
</evidence>
<dbReference type="InterPro" id="IPR012953">
    <property type="entry name" value="BOP1_N_dom"/>
</dbReference>
<keyword evidence="2" id="KW-0690">Ribosome biogenesis</keyword>
<name>A0ABY7ESM0_MYAAR</name>
<reference evidence="8" key="1">
    <citation type="submission" date="2022-11" db="EMBL/GenBank/DDBJ databases">
        <title>Centuries of genome instability and evolution in soft-shell clam transmissible cancer (bioRxiv).</title>
        <authorList>
            <person name="Hart S.F.M."/>
            <person name="Yonemitsu M.A."/>
            <person name="Giersch R.M."/>
            <person name="Beal B.F."/>
            <person name="Arriagada G."/>
            <person name="Davis B.W."/>
            <person name="Ostrander E.A."/>
            <person name="Goff S.P."/>
            <person name="Metzger M.J."/>
        </authorList>
    </citation>
    <scope>NUCLEOTIDE SEQUENCE</scope>
    <source>
        <strain evidence="8">MELC-2E11</strain>
        <tissue evidence="8">Siphon/mantle</tissue>
    </source>
</reference>
<evidence type="ECO:0000256" key="5">
    <source>
        <dbReference type="ARBA" id="ARBA00022737"/>
    </source>
</evidence>
<comment type="subcellular location">
    <subcellularLocation>
        <location evidence="1">Nucleus</location>
        <location evidence="1">Nucleolus</location>
    </subcellularLocation>
</comment>
<feature type="domain" description="BOP1 N-terminal" evidence="7">
    <location>
        <begin position="27"/>
        <end position="101"/>
    </location>
</feature>
<dbReference type="Proteomes" id="UP001164746">
    <property type="component" value="Chromosome 8"/>
</dbReference>
<dbReference type="SMART" id="SM01035">
    <property type="entry name" value="BOP1NT"/>
    <property type="match status" value="1"/>
</dbReference>
<dbReference type="PANTHER" id="PTHR17605:SF0">
    <property type="entry name" value="RIBOSOME BIOGENESIS PROTEIN BOP1"/>
    <property type="match status" value="1"/>
</dbReference>
<evidence type="ECO:0000256" key="3">
    <source>
        <dbReference type="ARBA" id="ARBA00022552"/>
    </source>
</evidence>
<evidence type="ECO:0000259" key="7">
    <source>
        <dbReference type="SMART" id="SM01035"/>
    </source>
</evidence>
<dbReference type="InterPro" id="IPR028598">
    <property type="entry name" value="BOP1/Erb1"/>
</dbReference>
<organism evidence="8 9">
    <name type="scientific">Mya arenaria</name>
    <name type="common">Soft-shell clam</name>
    <dbReference type="NCBI Taxonomy" id="6604"/>
    <lineage>
        <taxon>Eukaryota</taxon>
        <taxon>Metazoa</taxon>
        <taxon>Spiralia</taxon>
        <taxon>Lophotrochozoa</taxon>
        <taxon>Mollusca</taxon>
        <taxon>Bivalvia</taxon>
        <taxon>Autobranchia</taxon>
        <taxon>Heteroconchia</taxon>
        <taxon>Euheterodonta</taxon>
        <taxon>Imparidentia</taxon>
        <taxon>Neoheterodontei</taxon>
        <taxon>Myida</taxon>
        <taxon>Myoidea</taxon>
        <taxon>Myidae</taxon>
        <taxon>Mya</taxon>
    </lineage>
</organism>
<evidence type="ECO:0000256" key="6">
    <source>
        <dbReference type="ARBA" id="ARBA00023242"/>
    </source>
</evidence>
<keyword evidence="9" id="KW-1185">Reference proteome</keyword>
<evidence type="ECO:0000256" key="1">
    <source>
        <dbReference type="ARBA" id="ARBA00004604"/>
    </source>
</evidence>
<dbReference type="PANTHER" id="PTHR17605">
    <property type="entry name" value="RIBOSOME BIOGENESIS PROTEIN BOP1 BLOCK OF PROLIFERATION 1 PROTEIN"/>
    <property type="match status" value="1"/>
</dbReference>
<evidence type="ECO:0000313" key="9">
    <source>
        <dbReference type="Proteomes" id="UP001164746"/>
    </source>
</evidence>
<protein>
    <submittedName>
        <fullName evidence="8">BOP1-like protein</fullName>
    </submittedName>
</protein>
<keyword evidence="3" id="KW-0698">rRNA processing</keyword>
<dbReference type="EMBL" id="CP111019">
    <property type="protein sequence ID" value="WAR11934.1"/>
    <property type="molecule type" value="Genomic_DNA"/>
</dbReference>
<evidence type="ECO:0000256" key="4">
    <source>
        <dbReference type="ARBA" id="ARBA00022574"/>
    </source>
</evidence>